<organism evidence="2 3">
    <name type="scientific">Brassica cretica</name>
    <name type="common">Mustard</name>
    <dbReference type="NCBI Taxonomy" id="69181"/>
    <lineage>
        <taxon>Eukaryota</taxon>
        <taxon>Viridiplantae</taxon>
        <taxon>Streptophyta</taxon>
        <taxon>Embryophyta</taxon>
        <taxon>Tracheophyta</taxon>
        <taxon>Spermatophyta</taxon>
        <taxon>Magnoliopsida</taxon>
        <taxon>eudicotyledons</taxon>
        <taxon>Gunneridae</taxon>
        <taxon>Pentapetalae</taxon>
        <taxon>rosids</taxon>
        <taxon>malvids</taxon>
        <taxon>Brassicales</taxon>
        <taxon>Brassicaceae</taxon>
        <taxon>Brassiceae</taxon>
        <taxon>Brassica</taxon>
    </lineage>
</organism>
<evidence type="ECO:0000256" key="1">
    <source>
        <dbReference type="SAM" id="SignalP"/>
    </source>
</evidence>
<feature type="signal peptide" evidence="1">
    <location>
        <begin position="1"/>
        <end position="19"/>
    </location>
</feature>
<dbReference type="AlphaFoldDB" id="A0A8S9JPA3"/>
<accession>A0A8S9JPA3</accession>
<reference evidence="2" key="1">
    <citation type="submission" date="2019-12" db="EMBL/GenBank/DDBJ databases">
        <title>Genome sequencing and annotation of Brassica cretica.</title>
        <authorList>
            <person name="Studholme D.J."/>
            <person name="Sarris P.F."/>
        </authorList>
    </citation>
    <scope>NUCLEOTIDE SEQUENCE</scope>
    <source>
        <strain evidence="2">PFS-001/15</strain>
        <tissue evidence="2">Leaf</tissue>
    </source>
</reference>
<evidence type="ECO:0000313" key="2">
    <source>
        <dbReference type="EMBL" id="KAF2583508.1"/>
    </source>
</evidence>
<keyword evidence="1" id="KW-0732">Signal</keyword>
<sequence length="179" mass="20133">MLTKLTRSALALLLARNLAQPLRPCWNPEVWIQRSLFGTRRFFEVEPGGSSLDPEIFDRNPEAIGEPEGTILRLLRQDYYRKSLTSLEGAGVGVMTQVSGLRCFPPRSVLIHVLFTLVLWGPRCALGCLGVLGSFDSMLRLAHTHSCFMSHTRFDSLWACRCGHATFVRVGQDRRSLET</sequence>
<feature type="chain" id="PRO_5035863269" evidence="1">
    <location>
        <begin position="20"/>
        <end position="179"/>
    </location>
</feature>
<dbReference type="Proteomes" id="UP000712281">
    <property type="component" value="Unassembled WGS sequence"/>
</dbReference>
<dbReference type="EMBL" id="QGKW02001660">
    <property type="protein sequence ID" value="KAF2583508.1"/>
    <property type="molecule type" value="Genomic_DNA"/>
</dbReference>
<name>A0A8S9JPA3_BRACR</name>
<protein>
    <submittedName>
        <fullName evidence="2">Uncharacterized protein</fullName>
    </submittedName>
</protein>
<comment type="caution">
    <text evidence="2">The sequence shown here is derived from an EMBL/GenBank/DDBJ whole genome shotgun (WGS) entry which is preliminary data.</text>
</comment>
<gene>
    <name evidence="2" type="ORF">F2Q68_00005082</name>
</gene>
<evidence type="ECO:0000313" key="3">
    <source>
        <dbReference type="Proteomes" id="UP000712281"/>
    </source>
</evidence>
<proteinExistence type="predicted"/>